<dbReference type="InterPro" id="IPR011109">
    <property type="entry name" value="DNA_bind_recombinase_dom"/>
</dbReference>
<reference evidence="2 3" key="1">
    <citation type="submission" date="2016-01" db="EMBL/GenBank/DDBJ databases">
        <title>Genome sequence of Clostridium neopropionicum X4, DSM-3847.</title>
        <authorList>
            <person name="Poehlein A."/>
            <person name="Beck M.H."/>
            <person name="Bengelsdorf F.R."/>
            <person name="Daniel R."/>
            <person name="Duerre P."/>
        </authorList>
    </citation>
    <scope>NUCLEOTIDE SEQUENCE [LARGE SCALE GENOMIC DNA]</scope>
    <source>
        <strain evidence="2 3">DSM-3847</strain>
    </source>
</reference>
<evidence type="ECO:0000313" key="3">
    <source>
        <dbReference type="Proteomes" id="UP000070539"/>
    </source>
</evidence>
<dbReference type="STRING" id="36847.CLNEO_24940"/>
<sequence length="91" mass="10719">MFQKTFTEDYITGKRKANHDEWPKNYVETTHPAIIAKDIFDRVQEEMKYRGRIVRNDDGSIEASKSKSNSKYILENLPQRPRNPVYIKGSQ</sequence>
<protein>
    <recommendedName>
        <fullName evidence="1">Recombinase domain-containing protein</fullName>
    </recommendedName>
</protein>
<evidence type="ECO:0000313" key="2">
    <source>
        <dbReference type="EMBL" id="KXL52145.1"/>
    </source>
</evidence>
<dbReference type="GO" id="GO:0000150">
    <property type="term" value="F:DNA strand exchange activity"/>
    <property type="evidence" value="ECO:0007669"/>
    <property type="project" value="InterPro"/>
</dbReference>
<dbReference type="EMBL" id="LRVM01000010">
    <property type="protein sequence ID" value="KXL52145.1"/>
    <property type="molecule type" value="Genomic_DNA"/>
</dbReference>
<organism evidence="2 3">
    <name type="scientific">Anaerotignum neopropionicum</name>
    <dbReference type="NCBI Taxonomy" id="36847"/>
    <lineage>
        <taxon>Bacteria</taxon>
        <taxon>Bacillati</taxon>
        <taxon>Bacillota</taxon>
        <taxon>Clostridia</taxon>
        <taxon>Lachnospirales</taxon>
        <taxon>Anaerotignaceae</taxon>
        <taxon>Anaerotignum</taxon>
    </lineage>
</organism>
<proteinExistence type="predicted"/>
<dbReference type="AlphaFoldDB" id="A0A136WC94"/>
<gene>
    <name evidence="2" type="ORF">CLNEO_24940</name>
</gene>
<dbReference type="Proteomes" id="UP000070539">
    <property type="component" value="Unassembled WGS sequence"/>
</dbReference>
<comment type="caution">
    <text evidence="2">The sequence shown here is derived from an EMBL/GenBank/DDBJ whole genome shotgun (WGS) entry which is preliminary data.</text>
</comment>
<evidence type="ECO:0000259" key="1">
    <source>
        <dbReference type="Pfam" id="PF07508"/>
    </source>
</evidence>
<name>A0A136WC94_9FIRM</name>
<keyword evidence="3" id="KW-1185">Reference proteome</keyword>
<dbReference type="Pfam" id="PF07508">
    <property type="entry name" value="Recombinase"/>
    <property type="match status" value="1"/>
</dbReference>
<feature type="domain" description="Recombinase" evidence="1">
    <location>
        <begin position="10"/>
        <end position="48"/>
    </location>
</feature>
<accession>A0A136WC94</accession>
<dbReference type="PATRIC" id="fig|36847.3.peg.2918"/>
<dbReference type="GO" id="GO:0003677">
    <property type="term" value="F:DNA binding"/>
    <property type="evidence" value="ECO:0007669"/>
    <property type="project" value="InterPro"/>
</dbReference>